<comment type="similarity">
    <text evidence="2">Belongs to the membrane fusion protein (MFP) (TC 8.A.1) family.</text>
</comment>
<dbReference type="Gene3D" id="2.40.30.170">
    <property type="match status" value="1"/>
</dbReference>
<protein>
    <submittedName>
        <fullName evidence="7">Uncharacterized protein</fullName>
    </submittedName>
</protein>
<dbReference type="InterPro" id="IPR058625">
    <property type="entry name" value="MdtA-like_BSH"/>
</dbReference>
<dbReference type="EMBL" id="PSNW01000017">
    <property type="protein sequence ID" value="PPE71984.1"/>
    <property type="molecule type" value="Genomic_DNA"/>
</dbReference>
<keyword evidence="8" id="KW-1185">Reference proteome</keyword>
<evidence type="ECO:0000259" key="5">
    <source>
        <dbReference type="Pfam" id="PF25917"/>
    </source>
</evidence>
<organism evidence="7 8">
    <name type="scientific">Solimonas fluminis</name>
    <dbReference type="NCBI Taxonomy" id="2086571"/>
    <lineage>
        <taxon>Bacteria</taxon>
        <taxon>Pseudomonadati</taxon>
        <taxon>Pseudomonadota</taxon>
        <taxon>Gammaproteobacteria</taxon>
        <taxon>Nevskiales</taxon>
        <taxon>Nevskiaceae</taxon>
        <taxon>Solimonas</taxon>
    </lineage>
</organism>
<evidence type="ECO:0000256" key="2">
    <source>
        <dbReference type="ARBA" id="ARBA00009477"/>
    </source>
</evidence>
<dbReference type="InterPro" id="IPR006143">
    <property type="entry name" value="RND_pump_MFP"/>
</dbReference>
<comment type="caution">
    <text evidence="7">The sequence shown here is derived from an EMBL/GenBank/DDBJ whole genome shotgun (WGS) entry which is preliminary data.</text>
</comment>
<dbReference type="GO" id="GO:0022857">
    <property type="term" value="F:transmembrane transporter activity"/>
    <property type="evidence" value="ECO:0007669"/>
    <property type="project" value="InterPro"/>
</dbReference>
<feature type="domain" description="Multidrug resistance protein MdtA-like alpha-helical hairpin" evidence="4">
    <location>
        <begin position="178"/>
        <end position="246"/>
    </location>
</feature>
<evidence type="ECO:0000259" key="4">
    <source>
        <dbReference type="Pfam" id="PF25876"/>
    </source>
</evidence>
<feature type="region of interest" description="Disordered" evidence="3">
    <location>
        <begin position="449"/>
        <end position="539"/>
    </location>
</feature>
<dbReference type="GO" id="GO:0005886">
    <property type="term" value="C:plasma membrane"/>
    <property type="evidence" value="ECO:0007669"/>
    <property type="project" value="UniProtKB-SubCell"/>
</dbReference>
<dbReference type="InterPro" id="IPR058624">
    <property type="entry name" value="MdtA-like_HH"/>
</dbReference>
<dbReference type="Gene3D" id="2.40.50.100">
    <property type="match status" value="1"/>
</dbReference>
<dbReference type="Proteomes" id="UP000238220">
    <property type="component" value="Unassembled WGS sequence"/>
</dbReference>
<gene>
    <name evidence="7" type="ORF">C3942_20815</name>
</gene>
<dbReference type="SUPFAM" id="SSF111369">
    <property type="entry name" value="HlyD-like secretion proteins"/>
    <property type="match status" value="1"/>
</dbReference>
<dbReference type="Pfam" id="PF25876">
    <property type="entry name" value="HH_MFP_RND"/>
    <property type="match status" value="1"/>
</dbReference>
<dbReference type="Pfam" id="PF25967">
    <property type="entry name" value="RND-MFP_C"/>
    <property type="match status" value="1"/>
</dbReference>
<evidence type="ECO:0000259" key="6">
    <source>
        <dbReference type="Pfam" id="PF25967"/>
    </source>
</evidence>
<comment type="subcellular location">
    <subcellularLocation>
        <location evidence="1">Cell inner membrane</location>
        <topology evidence="1">Lipid-anchor</topology>
    </subcellularLocation>
</comment>
<dbReference type="GO" id="GO:0046677">
    <property type="term" value="P:response to antibiotic"/>
    <property type="evidence" value="ECO:0007669"/>
    <property type="project" value="TreeGrafter"/>
</dbReference>
<dbReference type="FunFam" id="2.40.420.20:FF:000001">
    <property type="entry name" value="Efflux RND transporter periplasmic adaptor subunit"/>
    <property type="match status" value="1"/>
</dbReference>
<evidence type="ECO:0000256" key="1">
    <source>
        <dbReference type="ARBA" id="ARBA00004519"/>
    </source>
</evidence>
<dbReference type="Pfam" id="PF25917">
    <property type="entry name" value="BSH_RND"/>
    <property type="match status" value="1"/>
</dbReference>
<feature type="compositionally biased region" description="Basic and acidic residues" evidence="3">
    <location>
        <begin position="584"/>
        <end position="597"/>
    </location>
</feature>
<feature type="compositionally biased region" description="Basic and acidic residues" evidence="3">
    <location>
        <begin position="503"/>
        <end position="527"/>
    </location>
</feature>
<feature type="region of interest" description="Disordered" evidence="3">
    <location>
        <begin position="35"/>
        <end position="58"/>
    </location>
</feature>
<evidence type="ECO:0000313" key="8">
    <source>
        <dbReference type="Proteomes" id="UP000238220"/>
    </source>
</evidence>
<evidence type="ECO:0000256" key="3">
    <source>
        <dbReference type="SAM" id="MobiDB-lite"/>
    </source>
</evidence>
<dbReference type="PANTHER" id="PTHR30158:SF26">
    <property type="entry name" value="RESISTANCE-NODULATION-CELL DIVISION (RND) MULTIDRUG EFFLUX MEMBRANE FUSION PROTEIN MEXE"/>
    <property type="match status" value="1"/>
</dbReference>
<accession>A0A2S5TAF9</accession>
<feature type="compositionally biased region" description="Polar residues" evidence="3">
    <location>
        <begin position="461"/>
        <end position="470"/>
    </location>
</feature>
<reference evidence="7 8" key="1">
    <citation type="submission" date="2018-02" db="EMBL/GenBank/DDBJ databases">
        <title>Genome sequencing of Solimonas sp. HR-BB.</title>
        <authorList>
            <person name="Lee Y."/>
            <person name="Jeon C.O."/>
        </authorList>
    </citation>
    <scope>NUCLEOTIDE SEQUENCE [LARGE SCALE GENOMIC DNA]</scope>
    <source>
        <strain evidence="7 8">HR-BB</strain>
    </source>
</reference>
<feature type="region of interest" description="Disordered" evidence="3">
    <location>
        <begin position="552"/>
        <end position="597"/>
    </location>
</feature>
<dbReference type="Gene3D" id="1.10.287.470">
    <property type="entry name" value="Helix hairpin bin"/>
    <property type="match status" value="1"/>
</dbReference>
<proteinExistence type="inferred from homology"/>
<dbReference type="NCBIfam" id="TIGR01730">
    <property type="entry name" value="RND_mfp"/>
    <property type="match status" value="1"/>
</dbReference>
<sequence>MDMVRSRYNTLEMRPTGHYHGFTVIPNGLVTSLLRAPPPESRRTRQMDGSTGSPPARPFWEPFMTTTIPLFRGAFARRAVLTLGLASAAVLLNACGISEAQEQAAAAPATPVQVAAVPVRTISDWRDFTGEIEAQERVDVRPRVSGYIQQVAFSEGALVKKGQLLFQIDPSPFAAQVERLRADLERAQADAALAASRKQRAVALLAENAISQEEADQLVASAAGSSAALASARAALKAAELDLSWTRVTAPIDGRVSRALITAGNLVDGGKVLTTLVSVDPVYVSFDVDEATYLDALGQGDGARVFAGRMTDEGTPHEAKLDFVDNVSRDGVVRLRATLDNSTGNFTPGLFARVRLVAGQRYEAALVDDKAIGTDLNKKFVLVVTPANVAEYRGVEIGSRLDGLRVIRSGLKAGDVIVVNGLQHVKPGSAVAPTLVAMGGEGAASAELVGSVGTEGPGPSTLRSLDTLGTSGERGEVDGSAGKSVNTSMTEGNPRGTGSVRTDSAERSSTGKERTDSEGSARQDRRQLSVRAPQARPEAVALQVAQADLEELSTPLGRLPKTVSPVAGVADSATRGPSPQPLSRGERGSNTDERSGK</sequence>
<dbReference type="InterPro" id="IPR058627">
    <property type="entry name" value="MdtA-like_C"/>
</dbReference>
<dbReference type="AlphaFoldDB" id="A0A2S5TAF9"/>
<dbReference type="PANTHER" id="PTHR30158">
    <property type="entry name" value="ACRA/E-RELATED COMPONENT OF DRUG EFFLUX TRANSPORTER"/>
    <property type="match status" value="1"/>
</dbReference>
<dbReference type="Gene3D" id="2.40.420.20">
    <property type="match status" value="1"/>
</dbReference>
<feature type="domain" description="Multidrug resistance protein MdtA-like C-terminal permuted SH3" evidence="6">
    <location>
        <begin position="366"/>
        <end position="423"/>
    </location>
</feature>
<evidence type="ECO:0000313" key="7">
    <source>
        <dbReference type="EMBL" id="PPE71984.1"/>
    </source>
</evidence>
<name>A0A2S5TAF9_9GAMM</name>
<feature type="domain" description="Multidrug resistance protein MdtA-like barrel-sandwich hybrid" evidence="5">
    <location>
        <begin position="137"/>
        <end position="276"/>
    </location>
</feature>